<comment type="caution">
    <text evidence="1">The sequence shown here is derived from an EMBL/GenBank/DDBJ whole genome shotgun (WGS) entry which is preliminary data.</text>
</comment>
<dbReference type="PANTHER" id="PTHR42200">
    <property type="entry name" value="ARCHAEAL FLAGELLA-RELATED PROTEIN F-RELATED"/>
    <property type="match status" value="1"/>
</dbReference>
<evidence type="ECO:0000313" key="2">
    <source>
        <dbReference type="Proteomes" id="UP000199259"/>
    </source>
</evidence>
<dbReference type="RefSeq" id="WP_091709050.1">
    <property type="nucleotide sequence ID" value="NZ_FNCA01000002.1"/>
</dbReference>
<proteinExistence type="predicted"/>
<accession>A0A7Z7AVG8</accession>
<dbReference type="GO" id="GO:0097588">
    <property type="term" value="P:archaeal or bacterial-type flagellum-dependent cell motility"/>
    <property type="evidence" value="ECO:0007669"/>
    <property type="project" value="InterPro"/>
</dbReference>
<dbReference type="EMBL" id="FNCA01000002">
    <property type="protein sequence ID" value="SDF57151.1"/>
    <property type="molecule type" value="Genomic_DNA"/>
</dbReference>
<keyword evidence="1" id="KW-0282">Flagellum</keyword>
<dbReference type="PANTHER" id="PTHR42200:SF2">
    <property type="entry name" value="ARCHAEAL FLAGELLA-RELATED PROTEIN F"/>
    <property type="match status" value="1"/>
</dbReference>
<organism evidence="1 2">
    <name type="scientific">Methanolobus vulcani</name>
    <dbReference type="NCBI Taxonomy" id="38026"/>
    <lineage>
        <taxon>Archaea</taxon>
        <taxon>Methanobacteriati</taxon>
        <taxon>Methanobacteriota</taxon>
        <taxon>Stenosarchaea group</taxon>
        <taxon>Methanomicrobia</taxon>
        <taxon>Methanosarcinales</taxon>
        <taxon>Methanosarcinaceae</taxon>
        <taxon>Methanolobus</taxon>
    </lineage>
</organism>
<evidence type="ECO:0000313" key="1">
    <source>
        <dbReference type="EMBL" id="SDF57151.1"/>
    </source>
</evidence>
<protein>
    <submittedName>
        <fullName evidence="1">Flagellar protein FlaF</fullName>
    </submittedName>
</protein>
<dbReference type="AlphaFoldDB" id="A0A7Z7AVG8"/>
<dbReference type="OrthoDB" id="147298at2157"/>
<keyword evidence="1" id="KW-0966">Cell projection</keyword>
<reference evidence="1 2" key="1">
    <citation type="submission" date="2016-10" db="EMBL/GenBank/DDBJ databases">
        <authorList>
            <person name="Varghese N."/>
            <person name="Submissions S."/>
        </authorList>
    </citation>
    <scope>NUCLEOTIDE SEQUENCE [LARGE SCALE GENOMIC DNA]</scope>
    <source>
        <strain evidence="1 2">PL 12/M</strain>
    </source>
</reference>
<dbReference type="GO" id="GO:0005198">
    <property type="term" value="F:structural molecule activity"/>
    <property type="evidence" value="ECO:0007669"/>
    <property type="project" value="InterPro"/>
</dbReference>
<gene>
    <name evidence="1" type="ORF">SAMN04488589_0914</name>
</gene>
<dbReference type="Proteomes" id="UP000199259">
    <property type="component" value="Unassembled WGS sequence"/>
</dbReference>
<keyword evidence="1" id="KW-0969">Cilium</keyword>
<name>A0A7Z7AVG8_9EURY</name>
<dbReference type="Pfam" id="PF01917">
    <property type="entry name" value="Flagellin_arch-type"/>
    <property type="match status" value="1"/>
</dbReference>
<sequence>MGFELSVVAVLFFISALVVGSYSYSMLNTSNEIVSDASGDQYQMQNSKLKTNLEVESAVAGNYSDTYNLTVTLSNTGSETIRFDELNVLVDGNLESYVYNDVAATWTPAETRNMTVPYLSGTGVHRVKVVTRNGVSAYSSYIV</sequence>
<keyword evidence="2" id="KW-1185">Reference proteome</keyword>
<dbReference type="InterPro" id="IPR002774">
    <property type="entry name" value="Flagellin_arc-type"/>
</dbReference>